<reference evidence="3" key="1">
    <citation type="submission" date="2016-06" db="UniProtKB">
        <authorList>
            <consortium name="WormBaseParasite"/>
        </authorList>
    </citation>
    <scope>IDENTIFICATION</scope>
</reference>
<evidence type="ECO:0000313" key="3">
    <source>
        <dbReference type="WBParaSite" id="SCUD_0000219201-mRNA-1"/>
    </source>
</evidence>
<gene>
    <name evidence="1" type="ORF">SCUD_LOCUS2193</name>
</gene>
<organism evidence="3">
    <name type="scientific">Schistosoma curassoni</name>
    <dbReference type="NCBI Taxonomy" id="6186"/>
    <lineage>
        <taxon>Eukaryota</taxon>
        <taxon>Metazoa</taxon>
        <taxon>Spiralia</taxon>
        <taxon>Lophotrochozoa</taxon>
        <taxon>Platyhelminthes</taxon>
        <taxon>Trematoda</taxon>
        <taxon>Digenea</taxon>
        <taxon>Strigeidida</taxon>
        <taxon>Schistosomatoidea</taxon>
        <taxon>Schistosomatidae</taxon>
        <taxon>Schistosoma</taxon>
    </lineage>
</organism>
<sequence length="95" mass="10334">MSSKSSDCSRAGSTIIDLCNCDKSVYSVVRNGRIAPQNIEAAPTDLPLYVTTTIRMAIRQIEIGKAAAPDNIPDEALKSNIEVTANMLHVLFRKI</sequence>
<keyword evidence="2" id="KW-1185">Reference proteome</keyword>
<accession>A0A183JHL9</accession>
<dbReference type="WBParaSite" id="SCUD_0000219201-mRNA-1">
    <property type="protein sequence ID" value="SCUD_0000219201-mRNA-1"/>
    <property type="gene ID" value="SCUD_0000219201"/>
</dbReference>
<reference evidence="1 2" key="2">
    <citation type="submission" date="2018-11" db="EMBL/GenBank/DDBJ databases">
        <authorList>
            <consortium name="Pathogen Informatics"/>
        </authorList>
    </citation>
    <scope>NUCLEOTIDE SEQUENCE [LARGE SCALE GENOMIC DNA]</scope>
    <source>
        <strain evidence="1">Dakar</strain>
        <strain evidence="2">Dakar, Senegal</strain>
    </source>
</reference>
<evidence type="ECO:0000313" key="1">
    <source>
        <dbReference type="EMBL" id="VDO72802.1"/>
    </source>
</evidence>
<dbReference type="EMBL" id="UZAK01002024">
    <property type="protein sequence ID" value="VDO72802.1"/>
    <property type="molecule type" value="Genomic_DNA"/>
</dbReference>
<name>A0A183JHL9_9TREM</name>
<dbReference type="Proteomes" id="UP000279833">
    <property type="component" value="Unassembled WGS sequence"/>
</dbReference>
<protein>
    <submittedName>
        <fullName evidence="3">DZF domain-containing protein</fullName>
    </submittedName>
</protein>
<evidence type="ECO:0000313" key="2">
    <source>
        <dbReference type="Proteomes" id="UP000279833"/>
    </source>
</evidence>
<dbReference type="AlphaFoldDB" id="A0A183JHL9"/>
<proteinExistence type="predicted"/>